<dbReference type="CDD" id="cd01521">
    <property type="entry name" value="RHOD_PspE2"/>
    <property type="match status" value="1"/>
</dbReference>
<dbReference type="PANTHER" id="PTHR43031">
    <property type="entry name" value="FAD-DEPENDENT OXIDOREDUCTASE"/>
    <property type="match status" value="1"/>
</dbReference>
<organism evidence="2 3">
    <name type="scientific">Pseudomonas baetica</name>
    <dbReference type="NCBI Taxonomy" id="674054"/>
    <lineage>
        <taxon>Bacteria</taxon>
        <taxon>Pseudomonadati</taxon>
        <taxon>Pseudomonadota</taxon>
        <taxon>Gammaproteobacteria</taxon>
        <taxon>Pseudomonadales</taxon>
        <taxon>Pseudomonadaceae</taxon>
        <taxon>Pseudomonas</taxon>
    </lineage>
</organism>
<keyword evidence="3" id="KW-1185">Reference proteome</keyword>
<reference evidence="2 3" key="1">
    <citation type="submission" date="2017-11" db="EMBL/GenBank/DDBJ databases">
        <title>Genome sequencing of a diverse group of Pseudomonas species.</title>
        <authorList>
            <person name="Loper J."/>
        </authorList>
    </citation>
    <scope>NUCLEOTIDE SEQUENCE [LARGE SCALE GENOMIC DNA]</scope>
    <source>
        <strain evidence="2 3">LMG 25716</strain>
    </source>
</reference>
<dbReference type="PROSITE" id="PS50206">
    <property type="entry name" value="RHODANESE_3"/>
    <property type="match status" value="1"/>
</dbReference>
<proteinExistence type="predicted"/>
<gene>
    <name evidence="2" type="ORF">ATI02_1305</name>
</gene>
<sequence length="142" mass="15082">MSSLVREIPAAPSAIALMHFSNRLTFETDCSDVFSSQQAGETDFVLIDVRGPLAFQRGHVPGAINLPTRLLSAEALKRYPITTLFVVYCAGPHCNGANKAAVKLAALGYPVKEMIGGVTGWLDEGFELSVAQAAKTPIGCNC</sequence>
<dbReference type="InterPro" id="IPR001763">
    <property type="entry name" value="Rhodanese-like_dom"/>
</dbReference>
<comment type="caution">
    <text evidence="2">The sequence shown here is derived from an EMBL/GenBank/DDBJ whole genome shotgun (WGS) entry which is preliminary data.</text>
</comment>
<dbReference type="RefSeq" id="WP_100845783.1">
    <property type="nucleotide sequence ID" value="NZ_PHHE01000001.1"/>
</dbReference>
<dbReference type="SMART" id="SM00450">
    <property type="entry name" value="RHOD"/>
    <property type="match status" value="1"/>
</dbReference>
<protein>
    <submittedName>
        <fullName evidence="2">Rhodanese-related sulfurtransferase</fullName>
    </submittedName>
</protein>
<evidence type="ECO:0000259" key="1">
    <source>
        <dbReference type="PROSITE" id="PS50206"/>
    </source>
</evidence>
<evidence type="ECO:0000313" key="3">
    <source>
        <dbReference type="Proteomes" id="UP000232455"/>
    </source>
</evidence>
<dbReference type="SUPFAM" id="SSF52821">
    <property type="entry name" value="Rhodanese/Cell cycle control phosphatase"/>
    <property type="match status" value="1"/>
</dbReference>
<dbReference type="EMBL" id="PHHE01000001">
    <property type="protein sequence ID" value="PKA68523.1"/>
    <property type="molecule type" value="Genomic_DNA"/>
</dbReference>
<dbReference type="InterPro" id="IPR036873">
    <property type="entry name" value="Rhodanese-like_dom_sf"/>
</dbReference>
<feature type="domain" description="Rhodanese" evidence="1">
    <location>
        <begin position="40"/>
        <end position="130"/>
    </location>
</feature>
<dbReference type="PANTHER" id="PTHR43031:SF1">
    <property type="entry name" value="PYRIDINE NUCLEOTIDE-DISULPHIDE OXIDOREDUCTASE"/>
    <property type="match status" value="1"/>
</dbReference>
<dbReference type="PROSITE" id="PS00380">
    <property type="entry name" value="RHODANESE_1"/>
    <property type="match status" value="1"/>
</dbReference>
<dbReference type="InterPro" id="IPR001307">
    <property type="entry name" value="Thiosulphate_STrfase_CS"/>
</dbReference>
<accession>A0ABX4PUH6</accession>
<dbReference type="InterPro" id="IPR050229">
    <property type="entry name" value="GlpE_sulfurtransferase"/>
</dbReference>
<evidence type="ECO:0000313" key="2">
    <source>
        <dbReference type="EMBL" id="PKA68523.1"/>
    </source>
</evidence>
<name>A0ABX4PUH6_9PSED</name>
<dbReference type="Gene3D" id="3.40.250.10">
    <property type="entry name" value="Rhodanese-like domain"/>
    <property type="match status" value="1"/>
</dbReference>
<dbReference type="Pfam" id="PF00581">
    <property type="entry name" value="Rhodanese"/>
    <property type="match status" value="1"/>
</dbReference>
<dbReference type="Proteomes" id="UP000232455">
    <property type="component" value="Unassembled WGS sequence"/>
</dbReference>